<feature type="signal peptide" evidence="1">
    <location>
        <begin position="1"/>
        <end position="24"/>
    </location>
</feature>
<keyword evidence="1" id="KW-0732">Signal</keyword>
<evidence type="ECO:0008006" key="4">
    <source>
        <dbReference type="Google" id="ProtNLM"/>
    </source>
</evidence>
<protein>
    <recommendedName>
        <fullName evidence="4">Glycoside hydrolase family 5 domain-containing protein</fullName>
    </recommendedName>
</protein>
<proteinExistence type="predicted"/>
<gene>
    <name evidence="2" type="ORF">GCM10007853_24740</name>
</gene>
<evidence type="ECO:0000256" key="1">
    <source>
        <dbReference type="SAM" id="SignalP"/>
    </source>
</evidence>
<dbReference type="Proteomes" id="UP001161391">
    <property type="component" value="Unassembled WGS sequence"/>
</dbReference>
<dbReference type="EMBL" id="BSNK01000002">
    <property type="protein sequence ID" value="GLQ24600.1"/>
    <property type="molecule type" value="Genomic_DNA"/>
</dbReference>
<keyword evidence="3" id="KW-1185">Reference proteome</keyword>
<accession>A0ABQ5VAY1</accession>
<comment type="caution">
    <text evidence="2">The sequence shown here is derived from an EMBL/GenBank/DDBJ whole genome shotgun (WGS) entry which is preliminary data.</text>
</comment>
<feature type="chain" id="PRO_5045200191" description="Glycoside hydrolase family 5 domain-containing protein" evidence="1">
    <location>
        <begin position="25"/>
        <end position="162"/>
    </location>
</feature>
<reference evidence="2" key="1">
    <citation type="journal article" date="2014" name="Int. J. Syst. Evol. Microbiol.">
        <title>Complete genome of a new Firmicutes species belonging to the dominant human colonic microbiota ('Ruminococcus bicirculans') reveals two chromosomes and a selective capacity to utilize plant glucans.</title>
        <authorList>
            <consortium name="NISC Comparative Sequencing Program"/>
            <person name="Wegmann U."/>
            <person name="Louis P."/>
            <person name="Goesmann A."/>
            <person name="Henrissat B."/>
            <person name="Duncan S.H."/>
            <person name="Flint H.J."/>
        </authorList>
    </citation>
    <scope>NUCLEOTIDE SEQUENCE</scope>
    <source>
        <strain evidence="2">NBRC 108219</strain>
    </source>
</reference>
<evidence type="ECO:0000313" key="3">
    <source>
        <dbReference type="Proteomes" id="UP001161391"/>
    </source>
</evidence>
<reference evidence="2" key="2">
    <citation type="submission" date="2023-01" db="EMBL/GenBank/DDBJ databases">
        <title>Draft genome sequence of Algimonas ampicilliniresistens strain NBRC 108219.</title>
        <authorList>
            <person name="Sun Q."/>
            <person name="Mori K."/>
        </authorList>
    </citation>
    <scope>NUCLEOTIDE SEQUENCE</scope>
    <source>
        <strain evidence="2">NBRC 108219</strain>
    </source>
</reference>
<sequence length="162" mass="17453">MLRLLFCTAAIVPIAIIPWMTSEADTLPVQVEDATYAELVTDPNLDALSACEMGELPVFFHDALVTTHSAEFIADGLRSAKGCGDVEVTIIPILPEYADEDDLESSVERTTELTAYIQAAAEVTDTTIAIEIVNQPVKDDISTLYINGRAAILRITPQSAIG</sequence>
<evidence type="ECO:0000313" key="2">
    <source>
        <dbReference type="EMBL" id="GLQ24600.1"/>
    </source>
</evidence>
<dbReference type="RefSeq" id="WP_284391201.1">
    <property type="nucleotide sequence ID" value="NZ_BSNK01000002.1"/>
</dbReference>
<name>A0ABQ5VAY1_9PROT</name>
<organism evidence="2 3">
    <name type="scientific">Algimonas ampicilliniresistens</name>
    <dbReference type="NCBI Taxonomy" id="1298735"/>
    <lineage>
        <taxon>Bacteria</taxon>
        <taxon>Pseudomonadati</taxon>
        <taxon>Pseudomonadota</taxon>
        <taxon>Alphaproteobacteria</taxon>
        <taxon>Maricaulales</taxon>
        <taxon>Robiginitomaculaceae</taxon>
        <taxon>Algimonas</taxon>
    </lineage>
</organism>